<dbReference type="Proteomes" id="UP000068447">
    <property type="component" value="Chromosome"/>
</dbReference>
<dbReference type="AlphaFoldDB" id="A0A0U3AVP1"/>
<dbReference type="InterPro" id="IPR054222">
    <property type="entry name" value="DUF6942"/>
</dbReference>
<protein>
    <submittedName>
        <fullName evidence="1">Uncharacterized protein</fullName>
    </submittedName>
</protein>
<evidence type="ECO:0000313" key="2">
    <source>
        <dbReference type="Proteomes" id="UP000068447"/>
    </source>
</evidence>
<dbReference type="Pfam" id="PF22098">
    <property type="entry name" value="DUF6942"/>
    <property type="match status" value="1"/>
</dbReference>
<proteinExistence type="predicted"/>
<organism evidence="1 2">
    <name type="scientific">Lacimicrobium alkaliphilum</name>
    <dbReference type="NCBI Taxonomy" id="1526571"/>
    <lineage>
        <taxon>Bacteria</taxon>
        <taxon>Pseudomonadati</taxon>
        <taxon>Pseudomonadota</taxon>
        <taxon>Gammaproteobacteria</taxon>
        <taxon>Alteromonadales</taxon>
        <taxon>Alteromonadaceae</taxon>
        <taxon>Lacimicrobium</taxon>
    </lineage>
</organism>
<dbReference type="RefSeq" id="WP_062478683.1">
    <property type="nucleotide sequence ID" value="NZ_CP013650.1"/>
</dbReference>
<name>A0A0U3AVP1_9ALTE</name>
<dbReference type="OrthoDB" id="6077837at2"/>
<dbReference type="KEGG" id="lal:AT746_07735"/>
<dbReference type="STRING" id="1526571.AT746_07735"/>
<gene>
    <name evidence="1" type="ORF">AT746_07735</name>
</gene>
<reference evidence="1 2" key="1">
    <citation type="submission" date="2015-12" db="EMBL/GenBank/DDBJ databases">
        <title>Complete genome of Lacimicrobium alkaliphilum KCTC 32984.</title>
        <authorList>
            <person name="Kim S.-G."/>
            <person name="Lee Y.-J."/>
        </authorList>
    </citation>
    <scope>NUCLEOTIDE SEQUENCE [LARGE SCALE GENOMIC DNA]</scope>
    <source>
        <strain evidence="1 2">YelD216</strain>
    </source>
</reference>
<keyword evidence="2" id="KW-1185">Reference proteome</keyword>
<accession>A0A0U3AVP1</accession>
<evidence type="ECO:0000313" key="1">
    <source>
        <dbReference type="EMBL" id="ALS98159.1"/>
    </source>
</evidence>
<dbReference type="EMBL" id="CP013650">
    <property type="protein sequence ID" value="ALS98159.1"/>
    <property type="molecule type" value="Genomic_DNA"/>
</dbReference>
<sequence length="180" mass="20812">MAHYGINGLGDHNARFRVYIGNRPDHEFGKAGIVALTQEDILRIGQHCGNGWRKVFNVYAKLAFTLPPSFGFKRNFRSWQQYRDNSLLQQGSNTALLFTPPDLTNRPDCVHIVMGRTYAKSLDLGEGLRWINPEFAVDHTKRLIVCPYFDYRQLSNIKILFLSDLIERTFFELFIQRSIG</sequence>